<keyword evidence="5" id="KW-1185">Reference proteome</keyword>
<dbReference type="InterPro" id="IPR036409">
    <property type="entry name" value="Aldolase_II/adducin_N_sf"/>
</dbReference>
<sequence length="561" mass="62453">MSATVTPRTTRSQVEASKRWSAPPVRSPDEVVRDVRGLKMRQRVSLALADDILRGELEDMVSEHSEKPINPDAFRTYQDFLIPSGSLYGGAFPSMSASVIADIRGADTLHYSKFERQLRCKLASVYRLMQMFGWGKGVSDRAACTICTSENDNEENQYFVAPTGLLFSEVTASSVLKVDHKGTVVEAGNTNLGVSQTAFELLATIHSTRKDAKCVLFLSADSVKAVSAIKAGLVPISQEGIAVGEVSYHAFPGLKLDEEVRDSLINSFGPSSRVLILRNFGAICVGETIEETTYLAYLLVTACDQQLSAMNAGIDELIKIDDDAKEQMVKALYGSMDANENQQKVAELHFEAWMRMLDSRGCKTGYNYRNPDVFKSEEKEPKSREATPAKTSTARTEMTIYRDANVRRSASLGRGNTYRSRLKWLNSPVKATEYRRERELDDSEPVLIKDLQPEKEDKDDQEVFITTKVISVNQSAPVPPPETEVKEEVVTFVRAKDRNFSPQDVQVFLDDSQDSLDASGGPVIVELVREPVGLVRRKSGNKVKKRRSFRDKFTKRLSSGQ</sequence>
<dbReference type="Proteomes" id="UP001163046">
    <property type="component" value="Unassembled WGS sequence"/>
</dbReference>
<protein>
    <recommendedName>
        <fullName evidence="3">Class II aldolase/adducin N-terminal domain-containing protein</fullName>
    </recommendedName>
</protein>
<dbReference type="GO" id="GO:0005856">
    <property type="term" value="C:cytoskeleton"/>
    <property type="evidence" value="ECO:0007669"/>
    <property type="project" value="TreeGrafter"/>
</dbReference>
<dbReference type="SUPFAM" id="SSF53639">
    <property type="entry name" value="AraD/HMP-PK domain-like"/>
    <property type="match status" value="1"/>
</dbReference>
<feature type="region of interest" description="Disordered" evidence="2">
    <location>
        <begin position="1"/>
        <end position="26"/>
    </location>
</feature>
<evidence type="ECO:0000313" key="5">
    <source>
        <dbReference type="Proteomes" id="UP001163046"/>
    </source>
</evidence>
<reference evidence="4" key="1">
    <citation type="submission" date="2023-01" db="EMBL/GenBank/DDBJ databases">
        <title>Genome assembly of the deep-sea coral Lophelia pertusa.</title>
        <authorList>
            <person name="Herrera S."/>
            <person name="Cordes E."/>
        </authorList>
    </citation>
    <scope>NUCLEOTIDE SEQUENCE</scope>
    <source>
        <strain evidence="4">USNM1676648</strain>
        <tissue evidence="4">Polyp</tissue>
    </source>
</reference>
<name>A0A9W9YLG4_9CNID</name>
<dbReference type="PANTHER" id="PTHR10672">
    <property type="entry name" value="ADDUCIN"/>
    <property type="match status" value="1"/>
</dbReference>
<comment type="similarity">
    <text evidence="1">Belongs to the aldolase class II family. Adducin subfamily.</text>
</comment>
<evidence type="ECO:0000259" key="3">
    <source>
        <dbReference type="SMART" id="SM01007"/>
    </source>
</evidence>
<dbReference type="Pfam" id="PF00596">
    <property type="entry name" value="Aldolase_II"/>
    <property type="match status" value="1"/>
</dbReference>
<feature type="region of interest" description="Disordered" evidence="2">
    <location>
        <begin position="372"/>
        <end position="395"/>
    </location>
</feature>
<dbReference type="GO" id="GO:0014069">
    <property type="term" value="C:postsynaptic density"/>
    <property type="evidence" value="ECO:0007669"/>
    <property type="project" value="TreeGrafter"/>
</dbReference>
<feature type="compositionally biased region" description="Basic residues" evidence="2">
    <location>
        <begin position="538"/>
        <end position="555"/>
    </location>
</feature>
<feature type="compositionally biased region" description="Polar residues" evidence="2">
    <location>
        <begin position="1"/>
        <end position="15"/>
    </location>
</feature>
<dbReference type="InterPro" id="IPR001303">
    <property type="entry name" value="Aldolase_II/adducin_N"/>
</dbReference>
<feature type="domain" description="Class II aldolase/adducin N-terminal" evidence="3">
    <location>
        <begin position="120"/>
        <end position="307"/>
    </location>
</feature>
<dbReference type="GO" id="GO:0051015">
    <property type="term" value="F:actin filament binding"/>
    <property type="evidence" value="ECO:0007669"/>
    <property type="project" value="TreeGrafter"/>
</dbReference>
<accession>A0A9W9YLG4</accession>
<evidence type="ECO:0000313" key="4">
    <source>
        <dbReference type="EMBL" id="KAJ7356305.1"/>
    </source>
</evidence>
<dbReference type="EMBL" id="MU827322">
    <property type="protein sequence ID" value="KAJ7356305.1"/>
    <property type="molecule type" value="Genomic_DNA"/>
</dbReference>
<evidence type="ECO:0000256" key="2">
    <source>
        <dbReference type="SAM" id="MobiDB-lite"/>
    </source>
</evidence>
<dbReference type="GO" id="GO:0005886">
    <property type="term" value="C:plasma membrane"/>
    <property type="evidence" value="ECO:0007669"/>
    <property type="project" value="UniProtKB-SubCell"/>
</dbReference>
<organism evidence="4 5">
    <name type="scientific">Desmophyllum pertusum</name>
    <dbReference type="NCBI Taxonomy" id="174260"/>
    <lineage>
        <taxon>Eukaryota</taxon>
        <taxon>Metazoa</taxon>
        <taxon>Cnidaria</taxon>
        <taxon>Anthozoa</taxon>
        <taxon>Hexacorallia</taxon>
        <taxon>Scleractinia</taxon>
        <taxon>Caryophylliina</taxon>
        <taxon>Caryophylliidae</taxon>
        <taxon>Desmophyllum</taxon>
    </lineage>
</organism>
<dbReference type="OrthoDB" id="3238794at2759"/>
<evidence type="ECO:0000256" key="1">
    <source>
        <dbReference type="ARBA" id="ARBA00006274"/>
    </source>
</evidence>
<dbReference type="PANTHER" id="PTHR10672:SF3">
    <property type="entry name" value="PROTEIN HU-LI TAI SHAO"/>
    <property type="match status" value="1"/>
</dbReference>
<dbReference type="SMART" id="SM01007">
    <property type="entry name" value="Aldolase_II"/>
    <property type="match status" value="1"/>
</dbReference>
<gene>
    <name evidence="4" type="ORF">OS493_025414</name>
</gene>
<dbReference type="InterPro" id="IPR051017">
    <property type="entry name" value="Aldolase-II_Adducin_sf"/>
</dbReference>
<proteinExistence type="inferred from homology"/>
<feature type="compositionally biased region" description="Basic and acidic residues" evidence="2">
    <location>
        <begin position="372"/>
        <end position="387"/>
    </location>
</feature>
<dbReference type="Gene3D" id="3.40.225.10">
    <property type="entry name" value="Class II aldolase/adducin N-terminal domain"/>
    <property type="match status" value="1"/>
</dbReference>
<feature type="region of interest" description="Disordered" evidence="2">
    <location>
        <begin position="538"/>
        <end position="561"/>
    </location>
</feature>
<dbReference type="AlphaFoldDB" id="A0A9W9YLG4"/>
<comment type="caution">
    <text evidence="4">The sequence shown here is derived from an EMBL/GenBank/DDBJ whole genome shotgun (WGS) entry which is preliminary data.</text>
</comment>